<accession>A0A8H4U3C6</accession>
<organism evidence="3 4">
    <name type="scientific">Fusarium sarcochroum</name>
    <dbReference type="NCBI Taxonomy" id="1208366"/>
    <lineage>
        <taxon>Eukaryota</taxon>
        <taxon>Fungi</taxon>
        <taxon>Dikarya</taxon>
        <taxon>Ascomycota</taxon>
        <taxon>Pezizomycotina</taxon>
        <taxon>Sordariomycetes</taxon>
        <taxon>Hypocreomycetidae</taxon>
        <taxon>Hypocreales</taxon>
        <taxon>Nectriaceae</taxon>
        <taxon>Fusarium</taxon>
        <taxon>Fusarium lateritium species complex</taxon>
    </lineage>
</organism>
<dbReference type="SUPFAM" id="SSF89372">
    <property type="entry name" value="Fucose-specific lectin"/>
    <property type="match status" value="1"/>
</dbReference>
<evidence type="ECO:0000313" key="3">
    <source>
        <dbReference type="EMBL" id="KAF4968739.1"/>
    </source>
</evidence>
<evidence type="ECO:0008006" key="5">
    <source>
        <dbReference type="Google" id="ProtNLM"/>
    </source>
</evidence>
<dbReference type="Proteomes" id="UP000622797">
    <property type="component" value="Unassembled WGS sequence"/>
</dbReference>
<name>A0A8H4U3C6_9HYPO</name>
<feature type="region of interest" description="Disordered" evidence="1">
    <location>
        <begin position="306"/>
        <end position="346"/>
    </location>
</feature>
<keyword evidence="2" id="KW-0812">Transmembrane</keyword>
<comment type="caution">
    <text evidence="3">The sequence shown here is derived from an EMBL/GenBank/DDBJ whole genome shotgun (WGS) entry which is preliminary data.</text>
</comment>
<protein>
    <recommendedName>
        <fullName evidence="5">Fucose-specific lectin</fullName>
    </recommendedName>
</protein>
<keyword evidence="2" id="KW-1133">Transmembrane helix</keyword>
<feature type="transmembrane region" description="Helical" evidence="2">
    <location>
        <begin position="354"/>
        <end position="375"/>
    </location>
</feature>
<keyword evidence="2" id="KW-0472">Membrane</keyword>
<proteinExistence type="predicted"/>
<keyword evidence="4" id="KW-1185">Reference proteome</keyword>
<dbReference type="Gene3D" id="2.120.10.70">
    <property type="entry name" value="Fucose-specific lectin"/>
    <property type="match status" value="2"/>
</dbReference>
<sequence>MKEHIPFKYQPKFSTPLAITGWWDKELHAPICLELTKEASVFYQGVDNSIVNALFECDNKTGNYTFGSGENVISELAGAPSVLQETGLAITKLGDSEGYQLFYHDNKGLVSMLSSTDETDWQYNGPVSRHKAYGAAIAAVHTKSIDVSVVWPNDFANLLVARLNDDSKNKWSLESFPTSFYNSTVTNNSDPSRDFFLDSAGGQFSSFEGSDVSLSIATNTDSELSVFYIGQDAQLHGYSGFYDSWKQEKGPEAKKWPEADDEVGQLAVVSPPGSEEMWIYYTSQGEVVELHRDGGGIWKDAKMPSLTTATNVNPGSNSRGSDDSSGTDSSSIGEETESATDSSSAESLATGAKAGVGIGVGVGVLVLVTAAWFLLRKRRQKTANEVHQSQELQDSGKFELSDTAKFELSDTAKFELPDTVKYELPGDTSYRTS</sequence>
<evidence type="ECO:0000313" key="4">
    <source>
        <dbReference type="Proteomes" id="UP000622797"/>
    </source>
</evidence>
<evidence type="ECO:0000256" key="1">
    <source>
        <dbReference type="SAM" id="MobiDB-lite"/>
    </source>
</evidence>
<reference evidence="3" key="1">
    <citation type="journal article" date="2020" name="BMC Genomics">
        <title>Correction to: Identification and distribution of gene clusters required for synthesis of sphingolipid metabolism inhibitors in diverse species of the filamentous fungus Fusarium.</title>
        <authorList>
            <person name="Kim H.S."/>
            <person name="Lohmar J.M."/>
            <person name="Busman M."/>
            <person name="Brown D.W."/>
            <person name="Naumann T.A."/>
            <person name="Divon H.H."/>
            <person name="Lysoe E."/>
            <person name="Uhlig S."/>
            <person name="Proctor R.H."/>
        </authorList>
    </citation>
    <scope>NUCLEOTIDE SEQUENCE</scope>
    <source>
        <strain evidence="3">NRRL 20472</strain>
    </source>
</reference>
<feature type="compositionally biased region" description="Low complexity" evidence="1">
    <location>
        <begin position="315"/>
        <end position="346"/>
    </location>
</feature>
<reference evidence="3" key="2">
    <citation type="submission" date="2020-05" db="EMBL/GenBank/DDBJ databases">
        <authorList>
            <person name="Kim H.-S."/>
            <person name="Proctor R.H."/>
            <person name="Brown D.W."/>
        </authorList>
    </citation>
    <scope>NUCLEOTIDE SEQUENCE</scope>
    <source>
        <strain evidence="3">NRRL 20472</strain>
    </source>
</reference>
<evidence type="ECO:0000256" key="2">
    <source>
        <dbReference type="SAM" id="Phobius"/>
    </source>
</evidence>
<dbReference type="EMBL" id="JABEXW010000188">
    <property type="protein sequence ID" value="KAF4968739.1"/>
    <property type="molecule type" value="Genomic_DNA"/>
</dbReference>
<dbReference type="OrthoDB" id="4696326at2759"/>
<dbReference type="AlphaFoldDB" id="A0A8H4U3C6"/>
<gene>
    <name evidence="3" type="ORF">FSARC_3922</name>
</gene>